<dbReference type="InterPro" id="IPR023631">
    <property type="entry name" value="Amidase_dom"/>
</dbReference>
<evidence type="ECO:0000256" key="1">
    <source>
        <dbReference type="ARBA" id="ARBA00008069"/>
    </source>
</evidence>
<dbReference type="InterPro" id="IPR020556">
    <property type="entry name" value="Amidase_CS"/>
</dbReference>
<comment type="caution">
    <text evidence="10">The sequence shown here is derived from an EMBL/GenBank/DDBJ whole genome shotgun (WGS) entry which is preliminary data.</text>
</comment>
<evidence type="ECO:0000259" key="9">
    <source>
        <dbReference type="Pfam" id="PF01425"/>
    </source>
</evidence>
<evidence type="ECO:0000256" key="8">
    <source>
        <dbReference type="HAMAP-Rule" id="MF_00120"/>
    </source>
</evidence>
<evidence type="ECO:0000256" key="2">
    <source>
        <dbReference type="ARBA" id="ARBA00022598"/>
    </source>
</evidence>
<name>F9DT38_9BACL</name>
<dbReference type="InterPro" id="IPR000120">
    <property type="entry name" value="Amidase"/>
</dbReference>
<dbReference type="eggNOG" id="COG0154">
    <property type="taxonomic scope" value="Bacteria"/>
</dbReference>
<keyword evidence="5 8" id="KW-0648">Protein biosynthesis</keyword>
<protein>
    <recommendedName>
        <fullName evidence="8">Glutamyl-tRNA(Gln) amidotransferase subunit A</fullName>
        <shortName evidence="8">Glu-ADT subunit A</shortName>
        <ecNumber evidence="8">6.3.5.7</ecNumber>
    </recommendedName>
</protein>
<dbReference type="GO" id="GO:0050567">
    <property type="term" value="F:glutaminyl-tRNA synthase (glutamine-hydrolyzing) activity"/>
    <property type="evidence" value="ECO:0007669"/>
    <property type="project" value="UniProtKB-UniRule"/>
</dbReference>
<dbReference type="PANTHER" id="PTHR11895">
    <property type="entry name" value="TRANSAMIDASE"/>
    <property type="match status" value="1"/>
</dbReference>
<evidence type="ECO:0000256" key="5">
    <source>
        <dbReference type="ARBA" id="ARBA00022917"/>
    </source>
</evidence>
<comment type="similarity">
    <text evidence="1 8">Belongs to the amidase family. GatA subfamily.</text>
</comment>
<reference evidence="10 11" key="1">
    <citation type="submission" date="2011-04" db="EMBL/GenBank/DDBJ databases">
        <authorList>
            <person name="Muzny D."/>
            <person name="Qin X."/>
            <person name="Deng J."/>
            <person name="Jiang H."/>
            <person name="Liu Y."/>
            <person name="Qu J."/>
            <person name="Song X.-Z."/>
            <person name="Zhang L."/>
            <person name="Thornton R."/>
            <person name="Coyle M."/>
            <person name="Francisco L."/>
            <person name="Jackson L."/>
            <person name="Javaid M."/>
            <person name="Korchina V."/>
            <person name="Kovar C."/>
            <person name="Mata R."/>
            <person name="Mathew T."/>
            <person name="Ngo R."/>
            <person name="Nguyen L."/>
            <person name="Nguyen N."/>
            <person name="Okwuonu G."/>
            <person name="Ongeri F."/>
            <person name="Pham C."/>
            <person name="Simmons D."/>
            <person name="Wilczek-Boney K."/>
            <person name="Hale W."/>
            <person name="Jakkamsetti A."/>
            <person name="Pham P."/>
            <person name="Ruth R."/>
            <person name="San Lucas F."/>
            <person name="Warren J."/>
            <person name="Zhang J."/>
            <person name="Zhao Z."/>
            <person name="Zhou C."/>
            <person name="Zhu D."/>
            <person name="Lee S."/>
            <person name="Bess C."/>
            <person name="Blankenburg K."/>
            <person name="Forbes L."/>
            <person name="Fu Q."/>
            <person name="Gubbala S."/>
            <person name="Hirani K."/>
            <person name="Jayaseelan J.C."/>
            <person name="Lara F."/>
            <person name="Munidasa M."/>
            <person name="Palculict T."/>
            <person name="Patil S."/>
            <person name="Pu L.-L."/>
            <person name="Saada N."/>
            <person name="Tang L."/>
            <person name="Weissenberger G."/>
            <person name="Zhu Y."/>
            <person name="Hemphill L."/>
            <person name="Shang Y."/>
            <person name="Youmans B."/>
            <person name="Ayvaz T."/>
            <person name="Ross M."/>
            <person name="Santibanez J."/>
            <person name="Aqrawi P."/>
            <person name="Gross S."/>
            <person name="Joshi V."/>
            <person name="Fowler G."/>
            <person name="Nazareth L."/>
            <person name="Reid J."/>
            <person name="Worley K."/>
            <person name="Petrosino J."/>
            <person name="Highlander S."/>
            <person name="Gibbs R."/>
        </authorList>
    </citation>
    <scope>NUCLEOTIDE SEQUENCE [LARGE SCALE GENOMIC DNA]</scope>
    <source>
        <strain evidence="10 11">2681</strain>
    </source>
</reference>
<dbReference type="PANTHER" id="PTHR11895:SF151">
    <property type="entry name" value="GLUTAMYL-TRNA(GLN) AMIDOTRANSFERASE SUBUNIT A"/>
    <property type="match status" value="1"/>
</dbReference>
<sequence>MIVGGKVMTLTSKTAAELQALLQKGEVTVTELTNETLKTIEKTEEQIHAFIHVAKEEATARAEQLDQAPADARGPLFGVPVGIKDNIVTKDMTTTCASKMLEDFVPVYNATVMDKLEAAGAINVGKLNMDEFAMGSTTETSFFGNTLNPWNTDYVPGGSSGGSAAAVAAGEVPLSLGSDTGGSVRQPAAFCGVVGMKPTYGRISRFGLTAFGSSLDSVGTFSRTVEDNALLLGVIAGEDDNDSSSSAKQVPDYKAALTGDIKGLKVAVPSAYLGEGVDAEVAATVKEALKVLESLGAVCEEVELPHVQYAPTTYYVISSSEAQSNLSRFDGLRYGYHTENAENLEQAYFRTRQEGFGDEVKKRILFGTYAMSADHHEDLYVRAQRIRTLIAQDFDKVFENYDVVIGPTAATAAFKLGETGGDQLVHYANDVLAVPANLTGRPALSVPCGFVNELPVGLQIMGKHFDEETLYNVGHAYEQATDFHKRTPAIREGN</sequence>
<feature type="active site" description="Acyl-ester intermediate" evidence="8">
    <location>
        <position position="183"/>
    </location>
</feature>
<evidence type="ECO:0000256" key="4">
    <source>
        <dbReference type="ARBA" id="ARBA00022840"/>
    </source>
</evidence>
<evidence type="ECO:0000256" key="6">
    <source>
        <dbReference type="ARBA" id="ARBA00025295"/>
    </source>
</evidence>
<organism evidence="10 11">
    <name type="scientific">Sporosarcina newyorkensis 2681</name>
    <dbReference type="NCBI Taxonomy" id="1027292"/>
    <lineage>
        <taxon>Bacteria</taxon>
        <taxon>Bacillati</taxon>
        <taxon>Bacillota</taxon>
        <taxon>Bacilli</taxon>
        <taxon>Bacillales</taxon>
        <taxon>Caryophanaceae</taxon>
        <taxon>Sporosarcina</taxon>
    </lineage>
</organism>
<accession>F9DT38</accession>
<dbReference type="AlphaFoldDB" id="F9DT38"/>
<dbReference type="GO" id="GO:0006412">
    <property type="term" value="P:translation"/>
    <property type="evidence" value="ECO:0007669"/>
    <property type="project" value="UniProtKB-UniRule"/>
</dbReference>
<feature type="active site" description="Charge relay system" evidence="8">
    <location>
        <position position="159"/>
    </location>
</feature>
<dbReference type="STRING" id="759851.SAMN04244570_3483"/>
<gene>
    <name evidence="10" type="primary">gatA2</name>
    <name evidence="8" type="synonym">gatA</name>
    <name evidence="10" type="ORF">HMPREF9372_1969</name>
</gene>
<keyword evidence="3 8" id="KW-0547">Nucleotide-binding</keyword>
<dbReference type="HOGENOM" id="CLU_009600_0_3_9"/>
<comment type="function">
    <text evidence="6 8">Allows the formation of correctly charged Gln-tRNA(Gln) through the transamidation of misacylated Glu-tRNA(Gln) in organisms which lack glutaminyl-tRNA synthetase. The reaction takes place in the presence of glutamine and ATP through an activated gamma-phospho-Glu-tRNA(Gln).</text>
</comment>
<dbReference type="NCBIfam" id="TIGR00132">
    <property type="entry name" value="gatA"/>
    <property type="match status" value="1"/>
</dbReference>
<keyword evidence="10" id="KW-0808">Transferase</keyword>
<keyword evidence="4 8" id="KW-0067">ATP-binding</keyword>
<dbReference type="HAMAP" id="MF_00120">
    <property type="entry name" value="GatA"/>
    <property type="match status" value="1"/>
</dbReference>
<dbReference type="Pfam" id="PF01425">
    <property type="entry name" value="Amidase"/>
    <property type="match status" value="1"/>
</dbReference>
<dbReference type="GO" id="GO:0030956">
    <property type="term" value="C:glutamyl-tRNA(Gln) amidotransferase complex"/>
    <property type="evidence" value="ECO:0007669"/>
    <property type="project" value="InterPro"/>
</dbReference>
<dbReference type="PROSITE" id="PS00571">
    <property type="entry name" value="AMIDASES"/>
    <property type="match status" value="1"/>
</dbReference>
<feature type="domain" description="Amidase" evidence="9">
    <location>
        <begin position="31"/>
        <end position="470"/>
    </location>
</feature>
<dbReference type="InterPro" id="IPR004412">
    <property type="entry name" value="GatA"/>
</dbReference>
<dbReference type="GO" id="GO:0016740">
    <property type="term" value="F:transferase activity"/>
    <property type="evidence" value="ECO:0007669"/>
    <property type="project" value="UniProtKB-KW"/>
</dbReference>
<evidence type="ECO:0000313" key="10">
    <source>
        <dbReference type="EMBL" id="EGQ26020.1"/>
    </source>
</evidence>
<evidence type="ECO:0000313" key="11">
    <source>
        <dbReference type="Proteomes" id="UP000005316"/>
    </source>
</evidence>
<proteinExistence type="inferred from homology"/>
<comment type="catalytic activity">
    <reaction evidence="7 8">
        <text>L-glutamyl-tRNA(Gln) + L-glutamine + ATP + H2O = L-glutaminyl-tRNA(Gln) + L-glutamate + ADP + phosphate + H(+)</text>
        <dbReference type="Rhea" id="RHEA:17521"/>
        <dbReference type="Rhea" id="RHEA-COMP:9681"/>
        <dbReference type="Rhea" id="RHEA-COMP:9684"/>
        <dbReference type="ChEBI" id="CHEBI:15377"/>
        <dbReference type="ChEBI" id="CHEBI:15378"/>
        <dbReference type="ChEBI" id="CHEBI:29985"/>
        <dbReference type="ChEBI" id="CHEBI:30616"/>
        <dbReference type="ChEBI" id="CHEBI:43474"/>
        <dbReference type="ChEBI" id="CHEBI:58359"/>
        <dbReference type="ChEBI" id="CHEBI:78520"/>
        <dbReference type="ChEBI" id="CHEBI:78521"/>
        <dbReference type="ChEBI" id="CHEBI:456216"/>
        <dbReference type="EC" id="6.3.5.7"/>
    </reaction>
</comment>
<dbReference type="SUPFAM" id="SSF75304">
    <property type="entry name" value="Amidase signature (AS) enzymes"/>
    <property type="match status" value="1"/>
</dbReference>
<dbReference type="Proteomes" id="UP000005316">
    <property type="component" value="Unassembled WGS sequence"/>
</dbReference>
<comment type="subunit">
    <text evidence="8">Heterotrimer of A, B and C subunits.</text>
</comment>
<dbReference type="EC" id="6.3.5.7" evidence="8"/>
<dbReference type="GO" id="GO:0005524">
    <property type="term" value="F:ATP binding"/>
    <property type="evidence" value="ECO:0007669"/>
    <property type="project" value="UniProtKB-KW"/>
</dbReference>
<evidence type="ECO:0000256" key="7">
    <source>
        <dbReference type="ARBA" id="ARBA00047407"/>
    </source>
</evidence>
<dbReference type="EMBL" id="AFPZ01000063">
    <property type="protein sequence ID" value="EGQ26020.1"/>
    <property type="molecule type" value="Genomic_DNA"/>
</dbReference>
<evidence type="ECO:0000256" key="3">
    <source>
        <dbReference type="ARBA" id="ARBA00022741"/>
    </source>
</evidence>
<feature type="active site" description="Charge relay system" evidence="8">
    <location>
        <position position="84"/>
    </location>
</feature>
<dbReference type="InterPro" id="IPR036928">
    <property type="entry name" value="AS_sf"/>
</dbReference>
<dbReference type="Gene3D" id="3.90.1300.10">
    <property type="entry name" value="Amidase signature (AS) domain"/>
    <property type="match status" value="1"/>
</dbReference>
<keyword evidence="2 8" id="KW-0436">Ligase</keyword>